<organism evidence="14 15">
    <name type="scientific">Dendroctonus ponderosae</name>
    <name type="common">Mountain pine beetle</name>
    <dbReference type="NCBI Taxonomy" id="77166"/>
    <lineage>
        <taxon>Eukaryota</taxon>
        <taxon>Metazoa</taxon>
        <taxon>Ecdysozoa</taxon>
        <taxon>Arthropoda</taxon>
        <taxon>Hexapoda</taxon>
        <taxon>Insecta</taxon>
        <taxon>Pterygota</taxon>
        <taxon>Neoptera</taxon>
        <taxon>Endopterygota</taxon>
        <taxon>Coleoptera</taxon>
        <taxon>Polyphaga</taxon>
        <taxon>Cucujiformia</taxon>
        <taxon>Curculionidae</taxon>
        <taxon>Scolytinae</taxon>
        <taxon>Dendroctonus</taxon>
    </lineage>
</organism>
<dbReference type="GeneID" id="109546945"/>
<sequence>MAMKKSSIWNSIADNTKYSVSISSISGVSYICNNGKRSLIERIFWIGMVICMIILAAWQGLSVYTHYKERPVIVTVDNAYFEWKFEFPTATICSVDLKPDSQLRTIIEKLNLKLNISRQLLGSEYADFINYLQDLAFKNYMSYHEYKEYSARIKREFLHPDQYMEVLDEVTLNIAETTGKPAINFPMKQVRPVLRVFTEWGPCMVANPNVSIYFTPKYFNSSNLYADYQPIVFTVNDLTSFLFQKPNSTKGVSHIYFHAPNEVMEIMDRKDTLPHQRFLTSKYEADVVQTSQNVLPLTVEQKNCRLPLDYGEEPLLHSPVYSYNLCKFECRIKIALKYCNCTPYYYRRLAHEPICNLSGLYCLSKYKTQLIYARDSSIECPNCLQNCDVYVFRGYETALPYTFLQTTLDTGIIFPNIVYIRNLVYSKIDLTGDLIFYKL</sequence>
<keyword evidence="15" id="KW-1185">Reference proteome</keyword>
<evidence type="ECO:0000256" key="13">
    <source>
        <dbReference type="SAM" id="Phobius"/>
    </source>
</evidence>
<proteinExistence type="inferred from homology"/>
<protein>
    <recommendedName>
        <fullName evidence="16">Sodium channel protein Nach</fullName>
    </recommendedName>
</protein>
<keyword evidence="10 12" id="KW-0739">Sodium transport</keyword>
<evidence type="ECO:0000256" key="11">
    <source>
        <dbReference type="ARBA" id="ARBA00023303"/>
    </source>
</evidence>
<evidence type="ECO:0000256" key="7">
    <source>
        <dbReference type="ARBA" id="ARBA00023053"/>
    </source>
</evidence>
<dbReference type="PANTHER" id="PTHR11690:SF240">
    <property type="entry name" value="PICKPOCKET 25-RELATED"/>
    <property type="match status" value="1"/>
</dbReference>
<evidence type="ECO:0000256" key="9">
    <source>
        <dbReference type="ARBA" id="ARBA00023136"/>
    </source>
</evidence>
<comment type="subcellular location">
    <subcellularLocation>
        <location evidence="1">Membrane</location>
        <topology evidence="1">Multi-pass membrane protein</topology>
    </subcellularLocation>
</comment>
<dbReference type="Gene3D" id="1.10.287.820">
    <property type="entry name" value="Acid-sensing ion channel domain"/>
    <property type="match status" value="1"/>
</dbReference>
<dbReference type="InterPro" id="IPR001873">
    <property type="entry name" value="ENaC"/>
</dbReference>
<keyword evidence="4 12" id="KW-0894">Sodium channel</keyword>
<keyword evidence="5 12" id="KW-0812">Transmembrane</keyword>
<dbReference type="GO" id="GO:0015280">
    <property type="term" value="F:ligand-gated sodium channel activity"/>
    <property type="evidence" value="ECO:0007669"/>
    <property type="project" value="TreeGrafter"/>
</dbReference>
<evidence type="ECO:0000313" key="14">
    <source>
        <dbReference type="EnsemblMetazoa" id="XP_019773680.1"/>
    </source>
</evidence>
<evidence type="ECO:0000256" key="3">
    <source>
        <dbReference type="ARBA" id="ARBA00022448"/>
    </source>
</evidence>
<evidence type="ECO:0000313" key="15">
    <source>
        <dbReference type="Proteomes" id="UP000019118"/>
    </source>
</evidence>
<dbReference type="AlphaFoldDB" id="A0AAR5QKC3"/>
<reference evidence="15" key="1">
    <citation type="journal article" date="2013" name="Genome Biol.">
        <title>Draft genome of the mountain pine beetle, Dendroctonus ponderosae Hopkins, a major forest pest.</title>
        <authorList>
            <person name="Keeling C.I."/>
            <person name="Yuen M.M."/>
            <person name="Liao N.Y."/>
            <person name="Docking T.R."/>
            <person name="Chan S.K."/>
            <person name="Taylor G.A."/>
            <person name="Palmquist D.L."/>
            <person name="Jackman S.D."/>
            <person name="Nguyen A."/>
            <person name="Li M."/>
            <person name="Henderson H."/>
            <person name="Janes J.K."/>
            <person name="Zhao Y."/>
            <person name="Pandoh P."/>
            <person name="Moore R."/>
            <person name="Sperling F.A."/>
            <person name="Huber D.P."/>
            <person name="Birol I."/>
            <person name="Jones S.J."/>
            <person name="Bohlmann J."/>
        </authorList>
    </citation>
    <scope>NUCLEOTIDE SEQUENCE</scope>
</reference>
<keyword evidence="9 13" id="KW-0472">Membrane</keyword>
<dbReference type="KEGG" id="dpa:109546945"/>
<accession>A0AAR5QKC3</accession>
<evidence type="ECO:0000256" key="5">
    <source>
        <dbReference type="ARBA" id="ARBA00022692"/>
    </source>
</evidence>
<reference evidence="14" key="2">
    <citation type="submission" date="2024-08" db="UniProtKB">
        <authorList>
            <consortium name="EnsemblMetazoa"/>
        </authorList>
    </citation>
    <scope>IDENTIFICATION</scope>
</reference>
<dbReference type="EnsemblMetazoa" id="XM_019918121.1">
    <property type="protein sequence ID" value="XP_019773680.1"/>
    <property type="gene ID" value="LOC109546945"/>
</dbReference>
<feature type="transmembrane region" description="Helical" evidence="13">
    <location>
        <begin position="43"/>
        <end position="61"/>
    </location>
</feature>
<evidence type="ECO:0000256" key="1">
    <source>
        <dbReference type="ARBA" id="ARBA00004141"/>
    </source>
</evidence>
<evidence type="ECO:0000256" key="4">
    <source>
        <dbReference type="ARBA" id="ARBA00022461"/>
    </source>
</evidence>
<keyword evidence="3 12" id="KW-0813">Transport</keyword>
<keyword evidence="8 12" id="KW-0406">Ion transport</keyword>
<dbReference type="Proteomes" id="UP000019118">
    <property type="component" value="Unassembled WGS sequence"/>
</dbReference>
<dbReference type="GO" id="GO:0005886">
    <property type="term" value="C:plasma membrane"/>
    <property type="evidence" value="ECO:0007669"/>
    <property type="project" value="TreeGrafter"/>
</dbReference>
<evidence type="ECO:0000256" key="8">
    <source>
        <dbReference type="ARBA" id="ARBA00023065"/>
    </source>
</evidence>
<evidence type="ECO:0008006" key="16">
    <source>
        <dbReference type="Google" id="ProtNLM"/>
    </source>
</evidence>
<dbReference type="Pfam" id="PF00858">
    <property type="entry name" value="ASC"/>
    <property type="match status" value="1"/>
</dbReference>
<keyword evidence="7" id="KW-0915">Sodium</keyword>
<evidence type="ECO:0000256" key="2">
    <source>
        <dbReference type="ARBA" id="ARBA00007193"/>
    </source>
</evidence>
<comment type="similarity">
    <text evidence="2 12">Belongs to the amiloride-sensitive sodium channel (TC 1.A.6) family.</text>
</comment>
<evidence type="ECO:0000256" key="12">
    <source>
        <dbReference type="RuleBase" id="RU000679"/>
    </source>
</evidence>
<evidence type="ECO:0000256" key="10">
    <source>
        <dbReference type="ARBA" id="ARBA00023201"/>
    </source>
</evidence>
<name>A0AAR5QKC3_DENPD</name>
<dbReference type="PANTHER" id="PTHR11690">
    <property type="entry name" value="AMILORIDE-SENSITIVE SODIUM CHANNEL-RELATED"/>
    <property type="match status" value="1"/>
</dbReference>
<keyword evidence="11 12" id="KW-0407">Ion channel</keyword>
<keyword evidence="6 13" id="KW-1133">Transmembrane helix</keyword>
<evidence type="ECO:0000256" key="6">
    <source>
        <dbReference type="ARBA" id="ARBA00022989"/>
    </source>
</evidence>